<dbReference type="Pfam" id="PF03737">
    <property type="entry name" value="RraA-like"/>
    <property type="match status" value="1"/>
</dbReference>
<dbReference type="InterPro" id="IPR036704">
    <property type="entry name" value="RraA/RraA-like_sf"/>
</dbReference>
<evidence type="ECO:0000256" key="12">
    <source>
        <dbReference type="ARBA" id="ARBA00047973"/>
    </source>
</evidence>
<comment type="similarity">
    <text evidence="3">Belongs to the class II aldolase/RraA-like family.</text>
</comment>
<dbReference type="PANTHER" id="PTHR33254">
    <property type="entry name" value="4-HYDROXY-4-METHYL-2-OXOGLUTARATE ALDOLASE 3-RELATED"/>
    <property type="match status" value="1"/>
</dbReference>
<comment type="catalytic activity">
    <reaction evidence="1">
        <text>4-hydroxy-4-methyl-2-oxoglutarate = 2 pyruvate</text>
        <dbReference type="Rhea" id="RHEA:22748"/>
        <dbReference type="ChEBI" id="CHEBI:15361"/>
        <dbReference type="ChEBI" id="CHEBI:58276"/>
        <dbReference type="EC" id="4.1.3.17"/>
    </reaction>
</comment>
<evidence type="ECO:0000256" key="8">
    <source>
        <dbReference type="ARBA" id="ARBA00025046"/>
    </source>
</evidence>
<accession>A0ABT1YA03</accession>
<evidence type="ECO:0000256" key="5">
    <source>
        <dbReference type="ARBA" id="ARBA00012213"/>
    </source>
</evidence>
<sequence>MEKIGFRIQPRRQLPDLQLLEQFQDVVTPHISDNINRLFASCSQLRPYHAGGKLIGVALTVKTRPGDNLLTHKAIDMALPGEVIVVDAGGDLTNSIIGEIMTRLAEKQGITGFVIDGAIRDSGAIGQRSFPVYARGVTHRGPYKDGPGEINVPVSIGGMTVNPGDIIIGDEDGLVAVPVEIADALLEKVRQTQKIEDDIISTLEAGGSINRDWVDEMLKQKGCQWNIE</sequence>
<evidence type="ECO:0000313" key="13">
    <source>
        <dbReference type="EMBL" id="MCR8630025.1"/>
    </source>
</evidence>
<comment type="subunit">
    <text evidence="4">Homotrimer.</text>
</comment>
<evidence type="ECO:0000256" key="4">
    <source>
        <dbReference type="ARBA" id="ARBA00011233"/>
    </source>
</evidence>
<dbReference type="CDD" id="cd16841">
    <property type="entry name" value="RraA_family"/>
    <property type="match status" value="1"/>
</dbReference>
<keyword evidence="14" id="KW-1185">Reference proteome</keyword>
<dbReference type="SUPFAM" id="SSF89562">
    <property type="entry name" value="RraA-like"/>
    <property type="match status" value="1"/>
</dbReference>
<gene>
    <name evidence="13" type="ORF">NV381_02305</name>
</gene>
<dbReference type="PANTHER" id="PTHR33254:SF4">
    <property type="entry name" value="4-HYDROXY-4-METHYL-2-OXOGLUTARATE ALDOLASE 3-RELATED"/>
    <property type="match status" value="1"/>
</dbReference>
<comment type="cofactor">
    <cofactor evidence="2">
        <name>a divalent metal cation</name>
        <dbReference type="ChEBI" id="CHEBI:60240"/>
    </cofactor>
</comment>
<dbReference type="EC" id="4.1.1.112" evidence="6"/>
<comment type="caution">
    <text evidence="13">The sequence shown here is derived from an EMBL/GenBank/DDBJ whole genome shotgun (WGS) entry which is preliminary data.</text>
</comment>
<protein>
    <recommendedName>
        <fullName evidence="7">Putative 4-hydroxy-4-methyl-2-oxoglutarate aldolase</fullName>
        <ecNumber evidence="6">4.1.1.112</ecNumber>
        <ecNumber evidence="5">4.1.3.17</ecNumber>
    </recommendedName>
    <alternativeName>
        <fullName evidence="11">Oxaloacetate decarboxylase</fullName>
    </alternativeName>
    <alternativeName>
        <fullName evidence="9">Regulator of ribonuclease activity homolog</fullName>
    </alternativeName>
    <alternativeName>
        <fullName evidence="10">RraA-like protein</fullName>
    </alternativeName>
</protein>
<evidence type="ECO:0000256" key="11">
    <source>
        <dbReference type="ARBA" id="ARBA00032305"/>
    </source>
</evidence>
<dbReference type="RefSeq" id="WP_258211630.1">
    <property type="nucleotide sequence ID" value="NZ_JANQBD010000001.1"/>
</dbReference>
<name>A0ABT1YA03_9BACL</name>
<comment type="catalytic activity">
    <reaction evidence="12">
        <text>oxaloacetate + H(+) = pyruvate + CO2</text>
        <dbReference type="Rhea" id="RHEA:15641"/>
        <dbReference type="ChEBI" id="CHEBI:15361"/>
        <dbReference type="ChEBI" id="CHEBI:15378"/>
        <dbReference type="ChEBI" id="CHEBI:16452"/>
        <dbReference type="ChEBI" id="CHEBI:16526"/>
        <dbReference type="EC" id="4.1.1.112"/>
    </reaction>
</comment>
<dbReference type="Proteomes" id="UP001300012">
    <property type="component" value="Unassembled WGS sequence"/>
</dbReference>
<reference evidence="13 14" key="1">
    <citation type="submission" date="2022-08" db="EMBL/GenBank/DDBJ databases">
        <title>Paenibacillus endoradicis sp. nov., Paenibacillus radicibacter sp. nov and Paenibacillus pararadicis sp. nov., three cold-adapted plant growth-promoting bacteria isolated from root of Larix gmelinii in Great Khingan.</title>
        <authorList>
            <person name="Xue H."/>
        </authorList>
    </citation>
    <scope>NUCLEOTIDE SEQUENCE [LARGE SCALE GENOMIC DNA]</scope>
    <source>
        <strain evidence="13 14">N5-1-1-5</strain>
    </source>
</reference>
<evidence type="ECO:0000256" key="1">
    <source>
        <dbReference type="ARBA" id="ARBA00001342"/>
    </source>
</evidence>
<organism evidence="13 14">
    <name type="scientific">Paenibacillus radicis</name>
    <name type="common">ex Xue et al. 2023</name>
    <dbReference type="NCBI Taxonomy" id="2972489"/>
    <lineage>
        <taxon>Bacteria</taxon>
        <taxon>Bacillati</taxon>
        <taxon>Bacillota</taxon>
        <taxon>Bacilli</taxon>
        <taxon>Bacillales</taxon>
        <taxon>Paenibacillaceae</taxon>
        <taxon>Paenibacillus</taxon>
    </lineage>
</organism>
<evidence type="ECO:0000256" key="3">
    <source>
        <dbReference type="ARBA" id="ARBA00008621"/>
    </source>
</evidence>
<comment type="function">
    <text evidence="8">Catalyzes the aldol cleavage of 4-hydroxy-4-methyl-2-oxoglutarate (HMG) into 2 molecules of pyruvate. Also contains a secondary oxaloacetate (OAA) decarboxylase activity due to the common pyruvate enolate transition state formed following C-C bond cleavage in the retro-aldol and decarboxylation reactions.</text>
</comment>
<evidence type="ECO:0000256" key="6">
    <source>
        <dbReference type="ARBA" id="ARBA00012947"/>
    </source>
</evidence>
<dbReference type="NCBIfam" id="NF004850">
    <property type="entry name" value="PRK06201.1"/>
    <property type="match status" value="1"/>
</dbReference>
<proteinExistence type="inferred from homology"/>
<evidence type="ECO:0000256" key="2">
    <source>
        <dbReference type="ARBA" id="ARBA00001968"/>
    </source>
</evidence>
<dbReference type="Gene3D" id="3.50.30.40">
    <property type="entry name" value="Ribonuclease E inhibitor RraA/RraA-like"/>
    <property type="match status" value="1"/>
</dbReference>
<evidence type="ECO:0000256" key="7">
    <source>
        <dbReference type="ARBA" id="ARBA00016549"/>
    </source>
</evidence>
<evidence type="ECO:0000256" key="10">
    <source>
        <dbReference type="ARBA" id="ARBA00030169"/>
    </source>
</evidence>
<dbReference type="EC" id="4.1.3.17" evidence="5"/>
<evidence type="ECO:0000256" key="9">
    <source>
        <dbReference type="ARBA" id="ARBA00029596"/>
    </source>
</evidence>
<evidence type="ECO:0000313" key="14">
    <source>
        <dbReference type="Proteomes" id="UP001300012"/>
    </source>
</evidence>
<dbReference type="EMBL" id="JANQBD010000001">
    <property type="protein sequence ID" value="MCR8630025.1"/>
    <property type="molecule type" value="Genomic_DNA"/>
</dbReference>
<dbReference type="InterPro" id="IPR005493">
    <property type="entry name" value="RraA/RraA-like"/>
</dbReference>